<evidence type="ECO:0000313" key="2">
    <source>
        <dbReference type="Proteomes" id="UP000092503"/>
    </source>
</evidence>
<accession>A0A1C3NMW8</accession>
<sequence>MVKWSVEMACGRRSVFEGRLPSVRRGHSHQLRRRSARLLCVLVAATILVTQVCCFQAIAAHASLDEVLTQQLQVNRQRW</sequence>
<protein>
    <submittedName>
        <fullName evidence="1">Putative membrane protein</fullName>
    </submittedName>
</protein>
<reference evidence="1 2" key="1">
    <citation type="submission" date="2016-06" db="EMBL/GenBank/DDBJ databases">
        <authorList>
            <person name="Kjaerup R.B."/>
            <person name="Dalgaard T.S."/>
            <person name="Juul-Madsen H.R."/>
        </authorList>
    </citation>
    <scope>NUCLEOTIDE SEQUENCE [LARGE SCALE GENOMIC DNA]</scope>
    <source>
        <strain evidence="1">LMG947</strain>
    </source>
</reference>
<organism evidence="1 2">
    <name type="scientific">Xanthomonas bromi</name>
    <dbReference type="NCBI Taxonomy" id="56449"/>
    <lineage>
        <taxon>Bacteria</taxon>
        <taxon>Pseudomonadati</taxon>
        <taxon>Pseudomonadota</taxon>
        <taxon>Gammaproteobacteria</taxon>
        <taxon>Lysobacterales</taxon>
        <taxon>Lysobacteraceae</taxon>
        <taxon>Xanthomonas</taxon>
    </lineage>
</organism>
<dbReference type="STRING" id="56449.XBLMG947_2546"/>
<evidence type="ECO:0000313" key="1">
    <source>
        <dbReference type="EMBL" id="SBV51756.1"/>
    </source>
</evidence>
<gene>
    <name evidence="1" type="ORF">XBLMG947_2546</name>
</gene>
<proteinExistence type="predicted"/>
<dbReference type="Proteomes" id="UP000092503">
    <property type="component" value="Unassembled WGS sequence"/>
</dbReference>
<dbReference type="AlphaFoldDB" id="A0A1C3NMW8"/>
<dbReference type="RefSeq" id="WP_139074398.1">
    <property type="nucleotide sequence ID" value="NZ_FLTX01000039.1"/>
</dbReference>
<name>A0A1C3NMW8_9XANT</name>
<dbReference type="EMBL" id="FLTX01000039">
    <property type="protein sequence ID" value="SBV51756.1"/>
    <property type="molecule type" value="Genomic_DNA"/>
</dbReference>